<sequence length="518" mass="55679">MTRSEEQAGAPAPDGGKKDLAALARGGRINFFGFVLRLVARIPFLLIAGQFYGAEALGRFAYALIVVEFAAQLGTFGLKRGLAQQLSHSKDRNHTHICWDALVVALFGSAITMGLLFLFPQAMFPNSEVRGLERALPVTVLALAWTEISLAALAYRHNIGATVRARAIVEPWVISIAAFIWVFISLDDGLIIAYVLSMLAAVIASMWPFLKEYGLPHGWTPHPGKLWQMARENYPLAIADTVEWGSRRIDIAVLGLFFSPAIVGIYYVAQQVASLPSKLKTSFDPILGPVVSRNVAAGNKKAVARQVRQVGFWIIAAQAAVALGLGIPAMAVMNLVGPEFGVGYLILGVLLAAEVVAAMAAVSEAALIYLARHRNMLISLFMIGLEVVLAAGAILILRSMELPDPIQAIGPALGLLLALAFGAIAKAWLLSRIVEAPVSGWRWPIVWAAGAALVVGYFAVKLPDWGQLAIGGPAIMIAFGVIIWIKGFGPEDRELFKMRKRDIEIDLPPPGSSGSRPL</sequence>
<keyword evidence="3 6" id="KW-0812">Transmembrane</keyword>
<evidence type="ECO:0000256" key="3">
    <source>
        <dbReference type="ARBA" id="ARBA00022692"/>
    </source>
</evidence>
<dbReference type="PANTHER" id="PTHR30250:SF11">
    <property type="entry name" value="O-ANTIGEN TRANSPORTER-RELATED"/>
    <property type="match status" value="1"/>
</dbReference>
<proteinExistence type="predicted"/>
<feature type="transmembrane region" description="Helical" evidence="6">
    <location>
        <begin position="466"/>
        <end position="489"/>
    </location>
</feature>
<reference evidence="7 8" key="1">
    <citation type="submission" date="2020-08" db="EMBL/GenBank/DDBJ databases">
        <title>Genomic Encyclopedia of Type Strains, Phase IV (KMG-IV): sequencing the most valuable type-strain genomes for metagenomic binning, comparative biology and taxonomic classification.</title>
        <authorList>
            <person name="Goeker M."/>
        </authorList>
    </citation>
    <scope>NUCLEOTIDE SEQUENCE [LARGE SCALE GENOMIC DNA]</scope>
    <source>
        <strain evidence="7 8">DSM 24194</strain>
    </source>
</reference>
<feature type="transmembrane region" description="Helical" evidence="6">
    <location>
        <begin position="135"/>
        <end position="155"/>
    </location>
</feature>
<keyword evidence="8" id="KW-1185">Reference proteome</keyword>
<keyword evidence="5 6" id="KW-0472">Membrane</keyword>
<evidence type="ECO:0000256" key="1">
    <source>
        <dbReference type="ARBA" id="ARBA00004651"/>
    </source>
</evidence>
<evidence type="ECO:0000256" key="6">
    <source>
        <dbReference type="SAM" id="Phobius"/>
    </source>
</evidence>
<dbReference type="Pfam" id="PF01943">
    <property type="entry name" value="Polysacc_synt"/>
    <property type="match status" value="1"/>
</dbReference>
<feature type="transmembrane region" description="Helical" evidence="6">
    <location>
        <begin position="310"/>
        <end position="332"/>
    </location>
</feature>
<organism evidence="7 8">
    <name type="scientific">Sphingomicrobium lutaoense</name>
    <dbReference type="NCBI Taxonomy" id="515949"/>
    <lineage>
        <taxon>Bacteria</taxon>
        <taxon>Pseudomonadati</taxon>
        <taxon>Pseudomonadota</taxon>
        <taxon>Alphaproteobacteria</taxon>
        <taxon>Sphingomonadales</taxon>
        <taxon>Sphingomonadaceae</taxon>
        <taxon>Sphingomicrobium</taxon>
    </lineage>
</organism>
<dbReference type="InterPro" id="IPR050833">
    <property type="entry name" value="Poly_Biosynth_Transport"/>
</dbReference>
<evidence type="ECO:0000256" key="2">
    <source>
        <dbReference type="ARBA" id="ARBA00022475"/>
    </source>
</evidence>
<name>A0A839Z7E8_9SPHN</name>
<keyword evidence="2" id="KW-1003">Cell membrane</keyword>
<gene>
    <name evidence="7" type="ORF">FHS50_001816</name>
</gene>
<feature type="transmembrane region" description="Helical" evidence="6">
    <location>
        <begin position="344"/>
        <end position="370"/>
    </location>
</feature>
<feature type="transmembrane region" description="Helical" evidence="6">
    <location>
        <begin position="167"/>
        <end position="184"/>
    </location>
</feature>
<comment type="caution">
    <text evidence="7">The sequence shown here is derived from an EMBL/GenBank/DDBJ whole genome shotgun (WGS) entry which is preliminary data.</text>
</comment>
<dbReference type="PANTHER" id="PTHR30250">
    <property type="entry name" value="PST FAMILY PREDICTED COLANIC ACID TRANSPORTER"/>
    <property type="match status" value="1"/>
</dbReference>
<dbReference type="EMBL" id="JACICF010000002">
    <property type="protein sequence ID" value="MBB3764754.1"/>
    <property type="molecule type" value="Genomic_DNA"/>
</dbReference>
<dbReference type="Proteomes" id="UP000578569">
    <property type="component" value="Unassembled WGS sequence"/>
</dbReference>
<feature type="transmembrane region" description="Helical" evidence="6">
    <location>
        <begin position="190"/>
        <end position="210"/>
    </location>
</feature>
<keyword evidence="4 6" id="KW-1133">Transmembrane helix</keyword>
<comment type="subcellular location">
    <subcellularLocation>
        <location evidence="1">Cell membrane</location>
        <topology evidence="1">Multi-pass membrane protein</topology>
    </subcellularLocation>
</comment>
<dbReference type="AlphaFoldDB" id="A0A839Z7E8"/>
<feature type="transmembrane region" description="Helical" evidence="6">
    <location>
        <begin position="34"/>
        <end position="54"/>
    </location>
</feature>
<evidence type="ECO:0000313" key="7">
    <source>
        <dbReference type="EMBL" id="MBB3764754.1"/>
    </source>
</evidence>
<protein>
    <submittedName>
        <fullName evidence="7">O-antigen/teichoic acid export membrane protein</fullName>
    </submittedName>
</protein>
<dbReference type="InterPro" id="IPR002797">
    <property type="entry name" value="Polysacc_synth"/>
</dbReference>
<feature type="transmembrane region" description="Helical" evidence="6">
    <location>
        <begin position="441"/>
        <end position="460"/>
    </location>
</feature>
<feature type="transmembrane region" description="Helical" evidence="6">
    <location>
        <begin position="60"/>
        <end position="78"/>
    </location>
</feature>
<evidence type="ECO:0000313" key="8">
    <source>
        <dbReference type="Proteomes" id="UP000578569"/>
    </source>
</evidence>
<dbReference type="GO" id="GO:0005886">
    <property type="term" value="C:plasma membrane"/>
    <property type="evidence" value="ECO:0007669"/>
    <property type="project" value="UniProtKB-SubCell"/>
</dbReference>
<dbReference type="RefSeq" id="WP_183934129.1">
    <property type="nucleotide sequence ID" value="NZ_JACICF010000002.1"/>
</dbReference>
<accession>A0A839Z7E8</accession>
<feature type="transmembrane region" description="Helical" evidence="6">
    <location>
        <begin position="409"/>
        <end position="429"/>
    </location>
</feature>
<evidence type="ECO:0000256" key="5">
    <source>
        <dbReference type="ARBA" id="ARBA00023136"/>
    </source>
</evidence>
<feature type="transmembrane region" description="Helical" evidence="6">
    <location>
        <begin position="99"/>
        <end position="123"/>
    </location>
</feature>
<feature type="transmembrane region" description="Helical" evidence="6">
    <location>
        <begin position="377"/>
        <end position="397"/>
    </location>
</feature>
<evidence type="ECO:0000256" key="4">
    <source>
        <dbReference type="ARBA" id="ARBA00022989"/>
    </source>
</evidence>